<dbReference type="InterPro" id="IPR010096">
    <property type="entry name" value="NADH-Q_OxRdtase_suN/2"/>
</dbReference>
<feature type="transmembrane region" description="Helical" evidence="5">
    <location>
        <begin position="262"/>
        <end position="282"/>
    </location>
</feature>
<keyword evidence="5" id="KW-0813">Transport</keyword>
<comment type="catalytic activity">
    <reaction evidence="5">
        <text>a quinone + NADH + 5 H(+)(in) = a quinol + NAD(+) + 4 H(+)(out)</text>
        <dbReference type="Rhea" id="RHEA:57888"/>
        <dbReference type="ChEBI" id="CHEBI:15378"/>
        <dbReference type="ChEBI" id="CHEBI:24646"/>
        <dbReference type="ChEBI" id="CHEBI:57540"/>
        <dbReference type="ChEBI" id="CHEBI:57945"/>
        <dbReference type="ChEBI" id="CHEBI:132124"/>
    </reaction>
</comment>
<dbReference type="Proteomes" id="UP000287547">
    <property type="component" value="Unassembled WGS sequence"/>
</dbReference>
<feature type="transmembrane region" description="Helical" evidence="5">
    <location>
        <begin position="446"/>
        <end position="468"/>
    </location>
</feature>
<keyword evidence="4 5" id="KW-0472">Membrane</keyword>
<comment type="function">
    <text evidence="5">NDH-1 shuttles electrons from NADH, via FMN and iron-sulfur (Fe-S) centers, to quinones in the respiratory chain. The immediate electron acceptor for the enzyme in this species is believed to be a menaquinone. Couples the redox reaction to proton translocation (for every two electrons transferred, four hydrogen ions are translocated across the cytoplasmic membrane), and thus conserves the redox energy in a proton gradient.</text>
</comment>
<dbReference type="GO" id="GO:0005886">
    <property type="term" value="C:plasma membrane"/>
    <property type="evidence" value="ECO:0007669"/>
    <property type="project" value="UniProtKB-SubCell"/>
</dbReference>
<feature type="transmembrane region" description="Helical" evidence="5">
    <location>
        <begin position="68"/>
        <end position="87"/>
    </location>
</feature>
<dbReference type="OrthoDB" id="9811718at2"/>
<accession>A0A428ZAA1</accession>
<dbReference type="RefSeq" id="WP_037267401.1">
    <property type="nucleotide sequence ID" value="NZ_QHKI01000014.1"/>
</dbReference>
<feature type="transmembrane region" description="Helical" evidence="5">
    <location>
        <begin position="403"/>
        <end position="425"/>
    </location>
</feature>
<feature type="transmembrane region" description="Helical" evidence="5">
    <location>
        <begin position="154"/>
        <end position="175"/>
    </location>
</feature>
<evidence type="ECO:0000256" key="4">
    <source>
        <dbReference type="ARBA" id="ARBA00023136"/>
    </source>
</evidence>
<evidence type="ECO:0000256" key="2">
    <source>
        <dbReference type="ARBA" id="ARBA00022692"/>
    </source>
</evidence>
<dbReference type="HAMAP" id="MF_00445">
    <property type="entry name" value="NDH1_NuoN_1"/>
    <property type="match status" value="1"/>
</dbReference>
<dbReference type="GO" id="GO:0012505">
    <property type="term" value="C:endomembrane system"/>
    <property type="evidence" value="ECO:0007669"/>
    <property type="project" value="UniProtKB-SubCell"/>
</dbReference>
<dbReference type="GO" id="GO:0008137">
    <property type="term" value="F:NADH dehydrogenase (ubiquinone) activity"/>
    <property type="evidence" value="ECO:0007669"/>
    <property type="project" value="InterPro"/>
</dbReference>
<evidence type="ECO:0000313" key="8">
    <source>
        <dbReference type="EMBL" id="RSM84995.1"/>
    </source>
</evidence>
<organism evidence="8 9">
    <name type="scientific">Kibdelosporangium aridum</name>
    <dbReference type="NCBI Taxonomy" id="2030"/>
    <lineage>
        <taxon>Bacteria</taxon>
        <taxon>Bacillati</taxon>
        <taxon>Actinomycetota</taxon>
        <taxon>Actinomycetes</taxon>
        <taxon>Pseudonocardiales</taxon>
        <taxon>Pseudonocardiaceae</taxon>
        <taxon>Kibdelosporangium</taxon>
    </lineage>
</organism>
<comment type="similarity">
    <text evidence="5">Belongs to the complex I subunit 2 family.</text>
</comment>
<evidence type="ECO:0000256" key="3">
    <source>
        <dbReference type="ARBA" id="ARBA00022989"/>
    </source>
</evidence>
<keyword evidence="5" id="KW-1003">Cell membrane</keyword>
<feature type="domain" description="NADH:quinone oxidoreductase/Mrp antiporter transmembrane" evidence="7">
    <location>
        <begin position="118"/>
        <end position="418"/>
    </location>
</feature>
<comment type="caution">
    <text evidence="8">The sequence shown here is derived from an EMBL/GenBank/DDBJ whole genome shotgun (WGS) entry which is preliminary data.</text>
</comment>
<keyword evidence="2 5" id="KW-0812">Transmembrane</keyword>
<dbReference type="EMBL" id="QHKI01000014">
    <property type="protein sequence ID" value="RSM84995.1"/>
    <property type="molecule type" value="Genomic_DNA"/>
</dbReference>
<evidence type="ECO:0000259" key="7">
    <source>
        <dbReference type="Pfam" id="PF00361"/>
    </source>
</evidence>
<comment type="subunit">
    <text evidence="5">NDH-1 is composed of 14 different subunits. Subunits NuoA, H, J, K, L, M, N constitute the membrane sector of the complex.</text>
</comment>
<dbReference type="EC" id="7.1.1.-" evidence="5"/>
<keyword evidence="5" id="KW-1278">Translocase</keyword>
<comment type="subcellular location">
    <subcellularLocation>
        <location evidence="5">Cell membrane</location>
        <topology evidence="5">Multi-pass membrane protein</topology>
    </subcellularLocation>
    <subcellularLocation>
        <location evidence="1">Endomembrane system</location>
        <topology evidence="1">Multi-pass membrane protein</topology>
    </subcellularLocation>
    <subcellularLocation>
        <location evidence="6">Membrane</location>
        <topology evidence="6">Multi-pass membrane protein</topology>
    </subcellularLocation>
</comment>
<sequence>MVQTVDYLAIAPPLILALCGLAALFLRYAAFVGLVLAGAFEVVLLTGDPRRTFCVDGSCSFVVDDFTLLFQTVMLIAGLVVLLMAQVEVRDTRLPAGEFHFLTLAAMSGALTLAAGRDLVTLLVSLEVVSLPLFALVALRRYDGRSSEAGVKMFLVSVVSTAVMLFGISLVYGATGSLFLDRIGAVLATPSPLESVAGVGVVLVLVGFGFKVSAVPFHFWAPDTYQGSPVAVAAFLSVISKAAGFAGLALVLTIAFGPFAAVWGPLVAVLAAVSMTVGNLVALRQKTAMRLLAWSSIAQAGYMLAPLGAAGGGAPLDELVAATIGYVAIYAVMNIGVFAVISVVGWIGDHGGGALDDYRGLARTHPLTAVALAFFLACLAGLPPGLAGLFAKIVVFQGTILGGYGWLAVIMAVNTVIGLFYYLTWATRLFAPLPQGATFGRIARPVGAAIGVAAVGTVLVSFAPQLVLGISLGG</sequence>
<dbReference type="AlphaFoldDB" id="A0A428ZAA1"/>
<dbReference type="PANTHER" id="PTHR22773">
    <property type="entry name" value="NADH DEHYDROGENASE"/>
    <property type="match status" value="1"/>
</dbReference>
<name>A0A428ZAA1_KIBAR</name>
<feature type="transmembrane region" description="Helical" evidence="5">
    <location>
        <begin position="369"/>
        <end position="391"/>
    </location>
</feature>
<feature type="transmembrane region" description="Helical" evidence="5">
    <location>
        <begin position="195"/>
        <end position="220"/>
    </location>
</feature>
<keyword evidence="3 5" id="KW-1133">Transmembrane helix</keyword>
<gene>
    <name evidence="5" type="primary">nuoN</name>
    <name evidence="8" type="ORF">DMH04_19270</name>
</gene>
<feature type="transmembrane region" description="Helical" evidence="5">
    <location>
        <begin position="291"/>
        <end position="312"/>
    </location>
</feature>
<reference evidence="8 9" key="1">
    <citation type="submission" date="2018-05" db="EMBL/GenBank/DDBJ databases">
        <title>Evolution of GPA BGCs.</title>
        <authorList>
            <person name="Waglechner N."/>
            <person name="Wright G.D."/>
        </authorList>
    </citation>
    <scope>NUCLEOTIDE SEQUENCE [LARGE SCALE GENOMIC DNA]</scope>
    <source>
        <strain evidence="8 9">A82846</strain>
    </source>
</reference>
<keyword evidence="5" id="KW-0874">Quinone</keyword>
<evidence type="ECO:0000256" key="1">
    <source>
        <dbReference type="ARBA" id="ARBA00004127"/>
    </source>
</evidence>
<evidence type="ECO:0000256" key="6">
    <source>
        <dbReference type="RuleBase" id="RU000320"/>
    </source>
</evidence>
<protein>
    <recommendedName>
        <fullName evidence="5">NADH-quinone oxidoreductase subunit N</fullName>
        <ecNumber evidence="5">7.1.1.-</ecNumber>
    </recommendedName>
    <alternativeName>
        <fullName evidence="5">NADH dehydrogenase I subunit N</fullName>
    </alternativeName>
    <alternativeName>
        <fullName evidence="5">NDH-1 subunit N</fullName>
    </alternativeName>
</protein>
<evidence type="ECO:0000256" key="5">
    <source>
        <dbReference type="HAMAP-Rule" id="MF_00445"/>
    </source>
</evidence>
<feature type="transmembrane region" description="Helical" evidence="5">
    <location>
        <begin position="99"/>
        <end position="116"/>
    </location>
</feature>
<dbReference type="GO" id="GO:0050136">
    <property type="term" value="F:NADH dehydrogenase (quinone) (non-electrogenic) activity"/>
    <property type="evidence" value="ECO:0007669"/>
    <property type="project" value="UniProtKB-UniRule"/>
</dbReference>
<dbReference type="Pfam" id="PF00361">
    <property type="entry name" value="Proton_antipo_M"/>
    <property type="match status" value="1"/>
</dbReference>
<feature type="transmembrane region" description="Helical" evidence="5">
    <location>
        <begin position="324"/>
        <end position="348"/>
    </location>
</feature>
<feature type="transmembrane region" description="Helical" evidence="5">
    <location>
        <begin position="122"/>
        <end position="142"/>
    </location>
</feature>
<dbReference type="InterPro" id="IPR001750">
    <property type="entry name" value="ND/Mrp_TM"/>
</dbReference>
<evidence type="ECO:0000313" key="9">
    <source>
        <dbReference type="Proteomes" id="UP000287547"/>
    </source>
</evidence>
<proteinExistence type="inferred from homology"/>
<feature type="transmembrane region" description="Helical" evidence="5">
    <location>
        <begin position="232"/>
        <end position="256"/>
    </location>
</feature>
<keyword evidence="5" id="KW-0520">NAD</keyword>
<dbReference type="GO" id="GO:0048038">
    <property type="term" value="F:quinone binding"/>
    <property type="evidence" value="ECO:0007669"/>
    <property type="project" value="UniProtKB-KW"/>
</dbReference>
<dbReference type="GO" id="GO:0042773">
    <property type="term" value="P:ATP synthesis coupled electron transport"/>
    <property type="evidence" value="ECO:0007669"/>
    <property type="project" value="InterPro"/>
</dbReference>